<dbReference type="Proteomes" id="UP000192756">
    <property type="component" value="Unassembled WGS sequence"/>
</dbReference>
<dbReference type="STRING" id="151894.SAMN04488524_4641"/>
<comment type="similarity">
    <text evidence="1">Belongs to the TolB family.</text>
</comment>
<dbReference type="EMBL" id="FWXT01000005">
    <property type="protein sequence ID" value="SMD06766.1"/>
    <property type="molecule type" value="Genomic_DNA"/>
</dbReference>
<dbReference type="InterPro" id="IPR011659">
    <property type="entry name" value="WD40"/>
</dbReference>
<dbReference type="InterPro" id="IPR022223">
    <property type="entry name" value="DUF3748"/>
</dbReference>
<name>A0A1W2EBQ9_9SPHI</name>
<dbReference type="InterPro" id="IPR011042">
    <property type="entry name" value="6-blade_b-propeller_TolB-like"/>
</dbReference>
<dbReference type="Pfam" id="PF07676">
    <property type="entry name" value="PD40"/>
    <property type="match status" value="1"/>
</dbReference>
<dbReference type="Pfam" id="PF12566">
    <property type="entry name" value="DUF3748"/>
    <property type="match status" value="1"/>
</dbReference>
<dbReference type="OrthoDB" id="626010at2"/>
<keyword evidence="3" id="KW-1185">Reference proteome</keyword>
<dbReference type="Gene3D" id="2.120.10.30">
    <property type="entry name" value="TolB, C-terminal domain"/>
    <property type="match status" value="1"/>
</dbReference>
<sequence>MKETQLTFSPNGHFLNNFQCFSSDGKWLVYDIRNDDAHIGKTGSIEMVNAETAEVKVLYRTQNQTGFGPGVGAAAFSPVANRVVFIHGIRNASEANPYGFSRRTGVAIDINTPGQAIFMDARNVNAPFIRGALRGGTHAHSWSGDGQWLSFTYNDDVVAKLGELSPEIQDLRTVGVMFPRKVQVSADEDGEHNNGEMYSIIVTDVKEKPAPGSDEIDKAFDECWVGNQGYLKTNGNWQKKAVAFQGNIKTKKGETKTEVFIVDLPDELPETLPEGQWPGMTACRLPVPDGVTQKRLTYTEKGVIGPRHWLRSSPDGAQIAFLSKDAAGFINIFTVSPNGGEVRQLSFHSFDIQSGINFSPDGRWVAYIAKNAVNITEIETGSSEQLTDSSLEAEKPVGTVNWSPDGKLLAYNRYVNNYLQVFLGRL</sequence>
<dbReference type="RefSeq" id="WP_084241416.1">
    <property type="nucleotide sequence ID" value="NZ_FWXT01000005.1"/>
</dbReference>
<evidence type="ECO:0000313" key="2">
    <source>
        <dbReference type="EMBL" id="SMD06766.1"/>
    </source>
</evidence>
<dbReference type="AlphaFoldDB" id="A0A1W2EBQ9"/>
<protein>
    <submittedName>
        <fullName evidence="2">WD40-like Beta Propeller Repeat</fullName>
    </submittedName>
</protein>
<dbReference type="PANTHER" id="PTHR36842:SF1">
    <property type="entry name" value="PROTEIN TOLB"/>
    <property type="match status" value="1"/>
</dbReference>
<evidence type="ECO:0000313" key="3">
    <source>
        <dbReference type="Proteomes" id="UP000192756"/>
    </source>
</evidence>
<proteinExistence type="inferred from homology"/>
<gene>
    <name evidence="2" type="ORF">SAMN04488524_4641</name>
</gene>
<dbReference type="SUPFAM" id="SSF69304">
    <property type="entry name" value="Tricorn protease N-terminal domain"/>
    <property type="match status" value="1"/>
</dbReference>
<reference evidence="3" key="1">
    <citation type="submission" date="2017-04" db="EMBL/GenBank/DDBJ databases">
        <authorList>
            <person name="Varghese N."/>
            <person name="Submissions S."/>
        </authorList>
    </citation>
    <scope>NUCLEOTIDE SEQUENCE [LARGE SCALE GENOMIC DNA]</scope>
    <source>
        <strain evidence="3">DSM 12126</strain>
    </source>
</reference>
<organism evidence="2 3">
    <name type="scientific">Pedobacter africanus</name>
    <dbReference type="NCBI Taxonomy" id="151894"/>
    <lineage>
        <taxon>Bacteria</taxon>
        <taxon>Pseudomonadati</taxon>
        <taxon>Bacteroidota</taxon>
        <taxon>Sphingobacteriia</taxon>
        <taxon>Sphingobacteriales</taxon>
        <taxon>Sphingobacteriaceae</taxon>
        <taxon>Pedobacter</taxon>
    </lineage>
</organism>
<dbReference type="PANTHER" id="PTHR36842">
    <property type="entry name" value="PROTEIN TOLB HOMOLOG"/>
    <property type="match status" value="1"/>
</dbReference>
<evidence type="ECO:0000256" key="1">
    <source>
        <dbReference type="ARBA" id="ARBA00009820"/>
    </source>
</evidence>
<accession>A0A1W2EBQ9</accession>